<feature type="repeat" description="WD" evidence="3">
    <location>
        <begin position="452"/>
        <end position="493"/>
    </location>
</feature>
<dbReference type="PROSITE" id="PS50294">
    <property type="entry name" value="WD_REPEATS_REGION"/>
    <property type="match status" value="2"/>
</dbReference>
<dbReference type="GO" id="GO:0043161">
    <property type="term" value="P:proteasome-mediated ubiquitin-dependent protein catabolic process"/>
    <property type="evidence" value="ECO:0007669"/>
    <property type="project" value="TreeGrafter"/>
</dbReference>
<feature type="region of interest" description="Disordered" evidence="4">
    <location>
        <begin position="1"/>
        <end position="41"/>
    </location>
</feature>
<evidence type="ECO:0000256" key="2">
    <source>
        <dbReference type="ARBA" id="ARBA00022737"/>
    </source>
</evidence>
<evidence type="ECO:0000313" key="5">
    <source>
        <dbReference type="EMBL" id="CUA71732.1"/>
    </source>
</evidence>
<dbReference type="InterPro" id="IPR015943">
    <property type="entry name" value="WD40/YVTN_repeat-like_dom_sf"/>
</dbReference>
<protein>
    <submittedName>
        <fullName evidence="5">LEC14B homolog [Prunus armeniaca]</fullName>
    </submittedName>
</protein>
<feature type="compositionally biased region" description="Basic and acidic residues" evidence="4">
    <location>
        <begin position="15"/>
        <end position="24"/>
    </location>
</feature>
<accession>A0A0K6G0E8</accession>
<evidence type="ECO:0000256" key="1">
    <source>
        <dbReference type="ARBA" id="ARBA00022574"/>
    </source>
</evidence>
<dbReference type="SUPFAM" id="SSF50978">
    <property type="entry name" value="WD40 repeat-like"/>
    <property type="match status" value="1"/>
</dbReference>
<organism evidence="5 6">
    <name type="scientific">Rhizoctonia solani</name>
    <dbReference type="NCBI Taxonomy" id="456999"/>
    <lineage>
        <taxon>Eukaryota</taxon>
        <taxon>Fungi</taxon>
        <taxon>Dikarya</taxon>
        <taxon>Basidiomycota</taxon>
        <taxon>Agaricomycotina</taxon>
        <taxon>Agaricomycetes</taxon>
        <taxon>Cantharellales</taxon>
        <taxon>Ceratobasidiaceae</taxon>
        <taxon>Rhizoctonia</taxon>
    </lineage>
</organism>
<dbReference type="AlphaFoldDB" id="A0A0K6G0E8"/>
<dbReference type="PRINTS" id="PR00320">
    <property type="entry name" value="GPROTEINBRPT"/>
</dbReference>
<sequence>MQCGGQSPTTMSEQDQSHSRHSTSEADNDDQDTEFNVGAEDTTLRDDFGMLSAILGASSHGDNSSATIMSSDGRTSISIGQLLNYLAGRGSGSRDLMAGLAEDEEDGDYIPDEDDDDDEYEDDDDNDEYIGWGHRNFNEVGHFFPIVTEPETAGLKLLYSGEFGPPPPGPVTNIEQEDHKTQSRRATRRARRSLEPTPKVEVNQYPAHHTIYRLPMSRIRSPFAPRNYRVETGRGLVPNSPGAVVALYDDKVYSGQFSLDASIYYSCTQNHDIWVYDANSTGDKTIHPQTGHQSRMNVLNRVKGVYGNWTVTDSHLSPDNERLIYSSISPVVHLTKLHEPNAQHIPLDFSSPGPYGRNRRIFGFYEDSFGIWTCRFSADGKEVVACGSHQIFVWDLAAHKRIVNISAHKLDVNSCCWADTASGNVLISGSDDTMIKVWDRRSLSSNRPSGVLPGHTEGVTSVSAKGDGRYIISNGKDHALRLWDLRMMREDEEVGYGRYGQPGYDYRYGSYKKPKRLAHPQDCSVMTYRGHSVFRTLIRCHFSPAETTGQAYVYSGSTDGKVYIWSLDGRIVQTLDRTQTLPITYDPREPDLPLLPNAHRSRHNDMVIRDCSWHPREPALLSCYWHRDESSSIGRHEWKSLGKRGLTLEDVVEKERQEATEQWARTNIFSTN</sequence>
<evidence type="ECO:0000256" key="3">
    <source>
        <dbReference type="PROSITE-ProRule" id="PRU00221"/>
    </source>
</evidence>
<reference evidence="5 6" key="1">
    <citation type="submission" date="2015-07" db="EMBL/GenBank/DDBJ databases">
        <authorList>
            <person name="Noorani M."/>
        </authorList>
    </citation>
    <scope>NUCLEOTIDE SEQUENCE [LARGE SCALE GENOMIC DNA]</scope>
    <source>
        <strain evidence="5">BBA 69670</strain>
    </source>
</reference>
<feature type="region of interest" description="Disordered" evidence="4">
    <location>
        <begin position="165"/>
        <end position="196"/>
    </location>
</feature>
<dbReference type="InterPro" id="IPR051859">
    <property type="entry name" value="DCAF"/>
</dbReference>
<dbReference type="PANTHER" id="PTHR19847">
    <property type="entry name" value="DDB1- AND CUL4-ASSOCIATED FACTOR 11"/>
    <property type="match status" value="1"/>
</dbReference>
<dbReference type="InterPro" id="IPR036322">
    <property type="entry name" value="WD40_repeat_dom_sf"/>
</dbReference>
<proteinExistence type="predicted"/>
<dbReference type="Proteomes" id="UP000044841">
    <property type="component" value="Unassembled WGS sequence"/>
</dbReference>
<evidence type="ECO:0000313" key="6">
    <source>
        <dbReference type="Proteomes" id="UP000044841"/>
    </source>
</evidence>
<dbReference type="PANTHER" id="PTHR19847:SF7">
    <property type="entry name" value="DDB1- AND CUL4-ASSOCIATED FACTOR 11"/>
    <property type="match status" value="1"/>
</dbReference>
<feature type="compositionally biased region" description="Polar residues" evidence="4">
    <location>
        <begin position="1"/>
        <end position="14"/>
    </location>
</feature>
<keyword evidence="6" id="KW-1185">Reference proteome</keyword>
<dbReference type="InterPro" id="IPR020472">
    <property type="entry name" value="WD40_PAC1"/>
</dbReference>
<dbReference type="Gene3D" id="2.130.10.10">
    <property type="entry name" value="YVTN repeat-like/Quinoprotein amine dehydrogenase"/>
    <property type="match status" value="1"/>
</dbReference>
<feature type="repeat" description="WD" evidence="3">
    <location>
        <begin position="405"/>
        <end position="439"/>
    </location>
</feature>
<dbReference type="EMBL" id="CYGV01001257">
    <property type="protein sequence ID" value="CUA71732.1"/>
    <property type="molecule type" value="Genomic_DNA"/>
</dbReference>
<keyword evidence="2" id="KW-0677">Repeat</keyword>
<dbReference type="GO" id="GO:0080008">
    <property type="term" value="C:Cul4-RING E3 ubiquitin ligase complex"/>
    <property type="evidence" value="ECO:0007669"/>
    <property type="project" value="TreeGrafter"/>
</dbReference>
<feature type="region of interest" description="Disordered" evidence="4">
    <location>
        <begin position="101"/>
        <end position="127"/>
    </location>
</feature>
<dbReference type="InterPro" id="IPR001680">
    <property type="entry name" value="WD40_rpt"/>
</dbReference>
<name>A0A0K6G0E8_9AGAM</name>
<dbReference type="PROSITE" id="PS50082">
    <property type="entry name" value="WD_REPEATS_2"/>
    <property type="match status" value="2"/>
</dbReference>
<dbReference type="SMART" id="SM00320">
    <property type="entry name" value="WD40"/>
    <property type="match status" value="5"/>
</dbReference>
<evidence type="ECO:0000256" key="4">
    <source>
        <dbReference type="SAM" id="MobiDB-lite"/>
    </source>
</evidence>
<gene>
    <name evidence="5" type="ORF">RSOLAG22IIIB_09769</name>
</gene>
<feature type="compositionally biased region" description="Basic residues" evidence="4">
    <location>
        <begin position="182"/>
        <end position="191"/>
    </location>
</feature>
<keyword evidence="1 3" id="KW-0853">WD repeat</keyword>
<dbReference type="Pfam" id="PF00400">
    <property type="entry name" value="WD40"/>
    <property type="match status" value="4"/>
</dbReference>